<comment type="caution">
    <text evidence="2">The sequence shown here is derived from an EMBL/GenBank/DDBJ whole genome shotgun (WGS) entry which is preliminary data.</text>
</comment>
<evidence type="ECO:0000256" key="1">
    <source>
        <dbReference type="SAM" id="Phobius"/>
    </source>
</evidence>
<evidence type="ECO:0000313" key="2">
    <source>
        <dbReference type="EMBL" id="MFD1586722.1"/>
    </source>
</evidence>
<gene>
    <name evidence="2" type="ORF">ACFR9U_06980</name>
</gene>
<accession>A0ABD6CBZ2</accession>
<dbReference type="Proteomes" id="UP001597119">
    <property type="component" value="Unassembled WGS sequence"/>
</dbReference>
<reference evidence="2 3" key="1">
    <citation type="journal article" date="2019" name="Int. J. Syst. Evol. Microbiol.">
        <title>The Global Catalogue of Microorganisms (GCM) 10K type strain sequencing project: providing services to taxonomists for standard genome sequencing and annotation.</title>
        <authorList>
            <consortium name="The Broad Institute Genomics Platform"/>
            <consortium name="The Broad Institute Genome Sequencing Center for Infectious Disease"/>
            <person name="Wu L."/>
            <person name="Ma J."/>
        </authorList>
    </citation>
    <scope>NUCLEOTIDE SEQUENCE [LARGE SCALE GENOMIC DNA]</scope>
    <source>
        <strain evidence="2 3">CGMCC 1.12125</strain>
    </source>
</reference>
<protein>
    <submittedName>
        <fullName evidence="2">Uncharacterized protein</fullName>
    </submittedName>
</protein>
<dbReference type="RefSeq" id="WP_247379120.1">
    <property type="nucleotide sequence ID" value="NZ_JALLGV010000007.1"/>
</dbReference>
<feature type="transmembrane region" description="Helical" evidence="1">
    <location>
        <begin position="31"/>
        <end position="57"/>
    </location>
</feature>
<keyword evidence="3" id="KW-1185">Reference proteome</keyword>
<sequence>MSSEEPSDSPRERLRTVTPSYLGRPDLEMDVVGWGMFLLLLIVVLPLLPFFALFWLVSKVIEFLSRQTG</sequence>
<name>A0ABD6CBZ2_9EURY</name>
<dbReference type="Pfam" id="PF24379">
    <property type="entry name" value="DUF7535"/>
    <property type="match status" value="1"/>
</dbReference>
<organism evidence="2 3">
    <name type="scientific">Halorientalis brevis</name>
    <dbReference type="NCBI Taxonomy" id="1126241"/>
    <lineage>
        <taxon>Archaea</taxon>
        <taxon>Methanobacteriati</taxon>
        <taxon>Methanobacteriota</taxon>
        <taxon>Stenosarchaea group</taxon>
        <taxon>Halobacteria</taxon>
        <taxon>Halobacteriales</taxon>
        <taxon>Haloarculaceae</taxon>
        <taxon>Halorientalis</taxon>
    </lineage>
</organism>
<evidence type="ECO:0000313" key="3">
    <source>
        <dbReference type="Proteomes" id="UP001597119"/>
    </source>
</evidence>
<keyword evidence="1" id="KW-1133">Transmembrane helix</keyword>
<dbReference type="EMBL" id="JBHUDJ010000002">
    <property type="protein sequence ID" value="MFD1586722.1"/>
    <property type="molecule type" value="Genomic_DNA"/>
</dbReference>
<keyword evidence="1" id="KW-0472">Membrane</keyword>
<keyword evidence="1" id="KW-0812">Transmembrane</keyword>
<proteinExistence type="predicted"/>
<dbReference type="AlphaFoldDB" id="A0ABD6CBZ2"/>
<dbReference type="InterPro" id="IPR055957">
    <property type="entry name" value="DUF7535"/>
</dbReference>